<dbReference type="SUPFAM" id="SSF46894">
    <property type="entry name" value="C-terminal effector domain of the bipartite response regulators"/>
    <property type="match status" value="1"/>
</dbReference>
<evidence type="ECO:0000256" key="4">
    <source>
        <dbReference type="ARBA" id="ARBA00023125"/>
    </source>
</evidence>
<dbReference type="Proteomes" id="UP001528912">
    <property type="component" value="Unassembled WGS sequence"/>
</dbReference>
<evidence type="ECO:0000259" key="8">
    <source>
        <dbReference type="PROSITE" id="PS50110"/>
    </source>
</evidence>
<name>A0ABT6C985_9MICO</name>
<gene>
    <name evidence="10" type="ORF">P4R38_14495</name>
</gene>
<evidence type="ECO:0000256" key="5">
    <source>
        <dbReference type="ARBA" id="ARBA00023163"/>
    </source>
</evidence>
<dbReference type="PANTHER" id="PTHR48111:SF1">
    <property type="entry name" value="TWO-COMPONENT RESPONSE REGULATOR ORR33"/>
    <property type="match status" value="1"/>
</dbReference>
<dbReference type="CDD" id="cd00383">
    <property type="entry name" value="trans_reg_C"/>
    <property type="match status" value="1"/>
</dbReference>
<accession>A0ABT6C985</accession>
<dbReference type="Pfam" id="PF00486">
    <property type="entry name" value="Trans_reg_C"/>
    <property type="match status" value="1"/>
</dbReference>
<dbReference type="InterPro" id="IPR036388">
    <property type="entry name" value="WH-like_DNA-bd_sf"/>
</dbReference>
<proteinExistence type="predicted"/>
<dbReference type="PANTHER" id="PTHR48111">
    <property type="entry name" value="REGULATOR OF RPOS"/>
    <property type="match status" value="1"/>
</dbReference>
<keyword evidence="11" id="KW-1185">Reference proteome</keyword>
<dbReference type="InterPro" id="IPR001789">
    <property type="entry name" value="Sig_transdc_resp-reg_receiver"/>
</dbReference>
<dbReference type="InterPro" id="IPR001867">
    <property type="entry name" value="OmpR/PhoB-type_DNA-bd"/>
</dbReference>
<dbReference type="SUPFAM" id="SSF52172">
    <property type="entry name" value="CheY-like"/>
    <property type="match status" value="1"/>
</dbReference>
<organism evidence="10 11">
    <name type="scientific">Luteipulveratus flavus</name>
    <dbReference type="NCBI Taxonomy" id="3031728"/>
    <lineage>
        <taxon>Bacteria</taxon>
        <taxon>Bacillati</taxon>
        <taxon>Actinomycetota</taxon>
        <taxon>Actinomycetes</taxon>
        <taxon>Micrococcales</taxon>
        <taxon>Dermacoccaceae</taxon>
        <taxon>Luteipulveratus</taxon>
    </lineage>
</organism>
<feature type="domain" description="OmpR/PhoB-type" evidence="9">
    <location>
        <begin position="124"/>
        <end position="223"/>
    </location>
</feature>
<dbReference type="SMART" id="SM00448">
    <property type="entry name" value="REC"/>
    <property type="match status" value="1"/>
</dbReference>
<evidence type="ECO:0000313" key="10">
    <source>
        <dbReference type="EMBL" id="MDF8265455.1"/>
    </source>
</evidence>
<comment type="caution">
    <text evidence="10">The sequence shown here is derived from an EMBL/GenBank/DDBJ whole genome shotgun (WGS) entry which is preliminary data.</text>
</comment>
<comment type="caution">
    <text evidence="6">Lacks conserved residue(s) required for the propagation of feature annotation.</text>
</comment>
<dbReference type="PROSITE" id="PS50110">
    <property type="entry name" value="RESPONSE_REGULATORY"/>
    <property type="match status" value="1"/>
</dbReference>
<keyword evidence="5" id="KW-0804">Transcription</keyword>
<evidence type="ECO:0000313" key="11">
    <source>
        <dbReference type="Proteomes" id="UP001528912"/>
    </source>
</evidence>
<dbReference type="Gene3D" id="1.10.10.10">
    <property type="entry name" value="Winged helix-like DNA-binding domain superfamily/Winged helix DNA-binding domain"/>
    <property type="match status" value="1"/>
</dbReference>
<protein>
    <submittedName>
        <fullName evidence="10">Response regulator transcription factor</fullName>
    </submittedName>
</protein>
<dbReference type="Gene3D" id="3.40.50.2300">
    <property type="match status" value="1"/>
</dbReference>
<evidence type="ECO:0000259" key="9">
    <source>
        <dbReference type="PROSITE" id="PS51755"/>
    </source>
</evidence>
<keyword evidence="1" id="KW-0597">Phosphoprotein</keyword>
<keyword evidence="4 7" id="KW-0238">DNA-binding</keyword>
<dbReference type="InterPro" id="IPR039420">
    <property type="entry name" value="WalR-like"/>
</dbReference>
<keyword evidence="2" id="KW-0902">Two-component regulatory system</keyword>
<keyword evidence="3" id="KW-0805">Transcription regulation</keyword>
<evidence type="ECO:0000256" key="2">
    <source>
        <dbReference type="ARBA" id="ARBA00023012"/>
    </source>
</evidence>
<feature type="DNA-binding region" description="OmpR/PhoB-type" evidence="7">
    <location>
        <begin position="124"/>
        <end position="223"/>
    </location>
</feature>
<dbReference type="EMBL" id="JAROAV010000033">
    <property type="protein sequence ID" value="MDF8265455.1"/>
    <property type="molecule type" value="Genomic_DNA"/>
</dbReference>
<evidence type="ECO:0000256" key="7">
    <source>
        <dbReference type="PROSITE-ProRule" id="PRU01091"/>
    </source>
</evidence>
<dbReference type="InterPro" id="IPR016032">
    <property type="entry name" value="Sig_transdc_resp-reg_C-effctor"/>
</dbReference>
<dbReference type="PROSITE" id="PS51755">
    <property type="entry name" value="OMPR_PHOB"/>
    <property type="match status" value="1"/>
</dbReference>
<dbReference type="Pfam" id="PF00072">
    <property type="entry name" value="Response_reg"/>
    <property type="match status" value="1"/>
</dbReference>
<dbReference type="InterPro" id="IPR011006">
    <property type="entry name" value="CheY-like_superfamily"/>
</dbReference>
<dbReference type="RefSeq" id="WP_275238905.1">
    <property type="nucleotide sequence ID" value="NZ_JARFJC010000029.1"/>
</dbReference>
<evidence type="ECO:0000256" key="6">
    <source>
        <dbReference type="PROSITE-ProRule" id="PRU00169"/>
    </source>
</evidence>
<feature type="domain" description="Response regulatory" evidence="8">
    <location>
        <begin position="2"/>
        <end position="116"/>
    </location>
</feature>
<sequence>MKVLIVDLGRHTHPNLTGALRAHTFAVETTQSVTQAVWLCRETGPGVAVVCVDDAGGRDREVATRLRDAGAWTPVLVVAHHASAAGVVSALEAGADDVVARPVRLTEISARVRALGRRRGDPVPPPLVSGPVRCDLASGEVTRDGVPVELSPGQLAVLAELLRHPGRVVTRAELLEVAWDPAAQEADSNVVDQMIARVRRKLGTPYGAEHLQTVRGRGYRWVA</sequence>
<dbReference type="SMART" id="SM00862">
    <property type="entry name" value="Trans_reg_C"/>
    <property type="match status" value="1"/>
</dbReference>
<evidence type="ECO:0000256" key="3">
    <source>
        <dbReference type="ARBA" id="ARBA00023015"/>
    </source>
</evidence>
<reference evidence="10 11" key="1">
    <citation type="submission" date="2023-03" db="EMBL/GenBank/DDBJ databases">
        <title>YIM 133296 draft genome.</title>
        <authorList>
            <person name="Xiong L."/>
        </authorList>
    </citation>
    <scope>NUCLEOTIDE SEQUENCE [LARGE SCALE GENOMIC DNA]</scope>
    <source>
        <strain evidence="10 11">YIM 133296</strain>
    </source>
</reference>
<evidence type="ECO:0000256" key="1">
    <source>
        <dbReference type="ARBA" id="ARBA00022553"/>
    </source>
</evidence>